<evidence type="ECO:0000256" key="1">
    <source>
        <dbReference type="ARBA" id="ARBA00022737"/>
    </source>
</evidence>
<evidence type="ECO:0000259" key="2">
    <source>
        <dbReference type="Pfam" id="PF24883"/>
    </source>
</evidence>
<dbReference type="InterPro" id="IPR056884">
    <property type="entry name" value="NPHP3-like_N"/>
</dbReference>
<keyword evidence="4" id="KW-1185">Reference proteome</keyword>
<proteinExistence type="predicted"/>
<dbReference type="Proteomes" id="UP000053593">
    <property type="component" value="Unassembled WGS sequence"/>
</dbReference>
<keyword evidence="1" id="KW-0677">Repeat</keyword>
<dbReference type="InterPro" id="IPR027417">
    <property type="entry name" value="P-loop_NTPase"/>
</dbReference>
<reference evidence="3 4" key="1">
    <citation type="submission" date="2014-04" db="EMBL/GenBank/DDBJ databases">
        <title>Evolutionary Origins and Diversification of the Mycorrhizal Mutualists.</title>
        <authorList>
            <consortium name="DOE Joint Genome Institute"/>
            <consortium name="Mycorrhizal Genomics Consortium"/>
            <person name="Kohler A."/>
            <person name="Kuo A."/>
            <person name="Nagy L.G."/>
            <person name="Floudas D."/>
            <person name="Copeland A."/>
            <person name="Barry K.W."/>
            <person name="Cichocki N."/>
            <person name="Veneault-Fourrey C."/>
            <person name="LaButti K."/>
            <person name="Lindquist E.A."/>
            <person name="Lipzen A."/>
            <person name="Lundell T."/>
            <person name="Morin E."/>
            <person name="Murat C."/>
            <person name="Riley R."/>
            <person name="Ohm R."/>
            <person name="Sun H."/>
            <person name="Tunlid A."/>
            <person name="Henrissat B."/>
            <person name="Grigoriev I.V."/>
            <person name="Hibbett D.S."/>
            <person name="Martin F."/>
        </authorList>
    </citation>
    <scope>NUCLEOTIDE SEQUENCE [LARGE SCALE GENOMIC DNA]</scope>
    <source>
        <strain evidence="3 4">FD-317 M1</strain>
    </source>
</reference>
<organism evidence="3 4">
    <name type="scientific">Collybiopsis luxurians FD-317 M1</name>
    <dbReference type="NCBI Taxonomy" id="944289"/>
    <lineage>
        <taxon>Eukaryota</taxon>
        <taxon>Fungi</taxon>
        <taxon>Dikarya</taxon>
        <taxon>Basidiomycota</taxon>
        <taxon>Agaricomycotina</taxon>
        <taxon>Agaricomycetes</taxon>
        <taxon>Agaricomycetidae</taxon>
        <taxon>Agaricales</taxon>
        <taxon>Marasmiineae</taxon>
        <taxon>Omphalotaceae</taxon>
        <taxon>Collybiopsis</taxon>
        <taxon>Collybiopsis luxurians</taxon>
    </lineage>
</organism>
<feature type="non-terminal residue" evidence="3">
    <location>
        <position position="1"/>
    </location>
</feature>
<dbReference type="OrthoDB" id="3269932at2759"/>
<dbReference type="Gene3D" id="3.40.50.300">
    <property type="entry name" value="P-loop containing nucleotide triphosphate hydrolases"/>
    <property type="match status" value="1"/>
</dbReference>
<dbReference type="SUPFAM" id="SSF52540">
    <property type="entry name" value="P-loop containing nucleoside triphosphate hydrolases"/>
    <property type="match status" value="1"/>
</dbReference>
<feature type="domain" description="Nephrocystin 3-like N-terminal" evidence="2">
    <location>
        <begin position="4"/>
        <end position="116"/>
    </location>
</feature>
<dbReference type="HOGENOM" id="CLU_000288_6_8_1"/>
<name>A0A0D0ATD4_9AGAR</name>
<gene>
    <name evidence="3" type="ORF">GYMLUDRAFT_111792</name>
</gene>
<accession>A0A0D0ATD4</accession>
<dbReference type="Pfam" id="PF24883">
    <property type="entry name" value="NPHP3_N"/>
    <property type="match status" value="1"/>
</dbReference>
<protein>
    <recommendedName>
        <fullName evidence="2">Nephrocystin 3-like N-terminal domain-containing protein</fullName>
    </recommendedName>
</protein>
<evidence type="ECO:0000313" key="3">
    <source>
        <dbReference type="EMBL" id="KIK53730.1"/>
    </source>
</evidence>
<sequence>CTPGTRVQILEDIKDWAISSDPGSPSAYWISGMAGTGKSTIAISVCNILKSEEILAGSFFCSRQIAECRDYRSIVPTLAYQLAKISSAFATALVAILSKDFDVVHKEPSEQIKHLLIKPWEDVTKSFNPGPLIF</sequence>
<dbReference type="EMBL" id="KN834825">
    <property type="protein sequence ID" value="KIK53730.1"/>
    <property type="molecule type" value="Genomic_DNA"/>
</dbReference>
<dbReference type="AlphaFoldDB" id="A0A0D0ATD4"/>
<evidence type="ECO:0000313" key="4">
    <source>
        <dbReference type="Proteomes" id="UP000053593"/>
    </source>
</evidence>
<feature type="non-terminal residue" evidence="3">
    <location>
        <position position="134"/>
    </location>
</feature>